<organism evidence="8 9">
    <name type="scientific">Aerosticca soli</name>
    <dbReference type="NCBI Taxonomy" id="2010829"/>
    <lineage>
        <taxon>Bacteria</taxon>
        <taxon>Pseudomonadati</taxon>
        <taxon>Pseudomonadota</taxon>
        <taxon>Gammaproteobacteria</taxon>
        <taxon>Lysobacterales</taxon>
        <taxon>Rhodanobacteraceae</taxon>
        <taxon>Aerosticca</taxon>
    </lineage>
</organism>
<dbReference type="Proteomes" id="UP000270530">
    <property type="component" value="Chromosome"/>
</dbReference>
<dbReference type="PANTHER" id="PTHR43756:SF1">
    <property type="entry name" value="3-PHENYLPROPIONATE_CINNAMIC ACID DIOXYGENASE SUBUNIT ALPHA"/>
    <property type="match status" value="1"/>
</dbReference>
<keyword evidence="4" id="KW-0560">Oxidoreductase</keyword>
<dbReference type="InterPro" id="IPR036922">
    <property type="entry name" value="Rieske_2Fe-2S_sf"/>
</dbReference>
<keyword evidence="8" id="KW-0223">Dioxygenase</keyword>
<keyword evidence="2" id="KW-0001">2Fe-2S</keyword>
<dbReference type="InterPro" id="IPR001663">
    <property type="entry name" value="Rng_hydr_dOase-A"/>
</dbReference>
<dbReference type="AlphaFoldDB" id="A0A2Z6E473"/>
<dbReference type="OrthoDB" id="9769355at2"/>
<gene>
    <name evidence="8" type="ORF">ALSL_1094</name>
</gene>
<dbReference type="GO" id="GO:0051213">
    <property type="term" value="F:dioxygenase activity"/>
    <property type="evidence" value="ECO:0007669"/>
    <property type="project" value="UniProtKB-KW"/>
</dbReference>
<evidence type="ECO:0000256" key="5">
    <source>
        <dbReference type="ARBA" id="ARBA00023004"/>
    </source>
</evidence>
<evidence type="ECO:0000256" key="6">
    <source>
        <dbReference type="ARBA" id="ARBA00023014"/>
    </source>
</evidence>
<evidence type="ECO:0000256" key="1">
    <source>
        <dbReference type="ARBA" id="ARBA00008751"/>
    </source>
</evidence>
<dbReference type="GO" id="GO:0051537">
    <property type="term" value="F:2 iron, 2 sulfur cluster binding"/>
    <property type="evidence" value="ECO:0007669"/>
    <property type="project" value="UniProtKB-KW"/>
</dbReference>
<keyword evidence="6" id="KW-0411">Iron-sulfur</keyword>
<feature type="domain" description="Rieske" evidence="7">
    <location>
        <begin position="61"/>
        <end position="171"/>
    </location>
</feature>
<evidence type="ECO:0000313" key="8">
    <source>
        <dbReference type="EMBL" id="BBD79757.1"/>
    </source>
</evidence>
<keyword evidence="5" id="KW-0408">Iron</keyword>
<dbReference type="KEGG" id="rbd:ALSL_1094"/>
<keyword evidence="3" id="KW-0479">Metal-binding</keyword>
<evidence type="ECO:0000256" key="3">
    <source>
        <dbReference type="ARBA" id="ARBA00022723"/>
    </source>
</evidence>
<dbReference type="Gene3D" id="2.102.10.10">
    <property type="entry name" value="Rieske [2Fe-2S] iron-sulphur domain"/>
    <property type="match status" value="1"/>
</dbReference>
<protein>
    <submittedName>
        <fullName evidence="8">Benzoate 1,2-dioxygenase alpha subunit</fullName>
    </submittedName>
</protein>
<evidence type="ECO:0000256" key="2">
    <source>
        <dbReference type="ARBA" id="ARBA00022714"/>
    </source>
</evidence>
<dbReference type="EMBL" id="AP018560">
    <property type="protein sequence ID" value="BBD79757.1"/>
    <property type="molecule type" value="Genomic_DNA"/>
</dbReference>
<dbReference type="GO" id="GO:0005506">
    <property type="term" value="F:iron ion binding"/>
    <property type="evidence" value="ECO:0007669"/>
    <property type="project" value="InterPro"/>
</dbReference>
<dbReference type="InterPro" id="IPR015879">
    <property type="entry name" value="Ring_hydroxy_dOase_asu_C_dom"/>
</dbReference>
<sequence length="458" mass="50869">MNARAIPATRADAEQGAPATSTISSDLLRLDSEMRGVDRRIFFDPDIYELEFERIWSKVWVYVAHESQIAKPKDFLTTWIGRVPVIISRDRKGAVQAFVNVCTHRGATLCRTEKGSAGTFVCPFHGWAFNDLGALVGVNEEESGGYPAGFDKSKRGLTRVRCESYKGFLFATLNPNAEPLEDYLAEAKPFIDTFAEQSPQGIEVLKGRSVYTYNGNWKLQAENGVDGYHVPMVHANYVQMVGHRLQVNAGGNALKTIEAGKFGKLGGGYYDLRNGHCVLWTNLPNPQDRPLYRAKEEIAARVGQKKAEWMVDRSRNLLLYPNVLLMDQASTQIRVFRPLAVDKTEVTIYCFAPVGEPPAERARRIRQYEDFFNASGMATPDDLNEFNETQKGFGAYGPQRWSDFSRGAAHEIAGPDALAQDFGVQAAASGPDTADEGIFVSQHERWLQLMQAGAEGTP</sequence>
<name>A0A2Z6E473_9GAMM</name>
<dbReference type="Gene3D" id="3.90.380.10">
    <property type="entry name" value="Naphthalene 1,2-dioxygenase Alpha Subunit, Chain A, domain 1"/>
    <property type="match status" value="1"/>
</dbReference>
<dbReference type="Pfam" id="PF00848">
    <property type="entry name" value="Ring_hydroxyl_A"/>
    <property type="match status" value="1"/>
</dbReference>
<evidence type="ECO:0000256" key="4">
    <source>
        <dbReference type="ARBA" id="ARBA00023002"/>
    </source>
</evidence>
<dbReference type="Pfam" id="PF00355">
    <property type="entry name" value="Rieske"/>
    <property type="match status" value="1"/>
</dbReference>
<evidence type="ECO:0000313" key="9">
    <source>
        <dbReference type="Proteomes" id="UP000270530"/>
    </source>
</evidence>
<accession>A0A2Z6E473</accession>
<proteinExistence type="inferred from homology"/>
<reference evidence="9" key="1">
    <citation type="submission" date="2018-04" db="EMBL/GenBank/DDBJ databases">
        <authorList>
            <person name="Watanabe M."/>
            <person name="Kojima H."/>
        </authorList>
    </citation>
    <scope>NUCLEOTIDE SEQUENCE [LARGE SCALE GENOMIC DNA]</scope>
    <source>
        <strain evidence="9">Dysh456</strain>
    </source>
</reference>
<dbReference type="PRINTS" id="PR00090">
    <property type="entry name" value="RNGDIOXGNASE"/>
</dbReference>
<dbReference type="CDD" id="cd08879">
    <property type="entry name" value="RHO_alpha_C_AntDO-like"/>
    <property type="match status" value="1"/>
</dbReference>
<reference evidence="9" key="2">
    <citation type="submission" date="2018-06" db="EMBL/GenBank/DDBJ databases">
        <title>Genome sequence of Rhodanobacteraceae bacterium strain Dysh456.</title>
        <authorList>
            <person name="Fukui M."/>
        </authorList>
    </citation>
    <scope>NUCLEOTIDE SEQUENCE [LARGE SCALE GENOMIC DNA]</scope>
    <source>
        <strain evidence="9">Dysh456</strain>
    </source>
</reference>
<dbReference type="PROSITE" id="PS51296">
    <property type="entry name" value="RIESKE"/>
    <property type="match status" value="1"/>
</dbReference>
<keyword evidence="9" id="KW-1185">Reference proteome</keyword>
<dbReference type="SUPFAM" id="SSF55961">
    <property type="entry name" value="Bet v1-like"/>
    <property type="match status" value="1"/>
</dbReference>
<dbReference type="InterPro" id="IPR017941">
    <property type="entry name" value="Rieske_2Fe-2S"/>
</dbReference>
<evidence type="ECO:0000259" key="7">
    <source>
        <dbReference type="PROSITE" id="PS51296"/>
    </source>
</evidence>
<dbReference type="RefSeq" id="WP_126537174.1">
    <property type="nucleotide sequence ID" value="NZ_AP018560.1"/>
</dbReference>
<dbReference type="SUPFAM" id="SSF50022">
    <property type="entry name" value="ISP domain"/>
    <property type="match status" value="1"/>
</dbReference>
<comment type="similarity">
    <text evidence="1">Belongs to the bacterial ring-hydroxylating dioxygenase alpha subunit family.</text>
</comment>
<dbReference type="PANTHER" id="PTHR43756">
    <property type="entry name" value="CHOLINE MONOOXYGENASE, CHLOROPLASTIC"/>
    <property type="match status" value="1"/>
</dbReference>